<dbReference type="EMBL" id="JACHMJ010000001">
    <property type="protein sequence ID" value="MBB5844839.1"/>
    <property type="molecule type" value="Genomic_DNA"/>
</dbReference>
<dbReference type="AlphaFoldDB" id="A0A841ATV8"/>
<feature type="transmembrane region" description="Helical" evidence="1">
    <location>
        <begin position="6"/>
        <end position="29"/>
    </location>
</feature>
<keyword evidence="1" id="KW-0472">Membrane</keyword>
<keyword evidence="1" id="KW-0812">Transmembrane</keyword>
<feature type="transmembrane region" description="Helical" evidence="1">
    <location>
        <begin position="170"/>
        <end position="191"/>
    </location>
</feature>
<feature type="transmembrane region" description="Helical" evidence="1">
    <location>
        <begin position="248"/>
        <end position="275"/>
    </location>
</feature>
<evidence type="ECO:0000313" key="2">
    <source>
        <dbReference type="EMBL" id="MBB5844839.1"/>
    </source>
</evidence>
<evidence type="ECO:0000256" key="1">
    <source>
        <dbReference type="SAM" id="Phobius"/>
    </source>
</evidence>
<evidence type="ECO:0000313" key="3">
    <source>
        <dbReference type="Proteomes" id="UP000536685"/>
    </source>
</evidence>
<comment type="caution">
    <text evidence="2">The sequence shown here is derived from an EMBL/GenBank/DDBJ whole genome shotgun (WGS) entry which is preliminary data.</text>
</comment>
<accession>A0A841ATV8</accession>
<reference evidence="2 3" key="1">
    <citation type="submission" date="2020-08" db="EMBL/GenBank/DDBJ databases">
        <title>Sequencing the genomes of 1000 actinobacteria strains.</title>
        <authorList>
            <person name="Klenk H.-P."/>
        </authorList>
    </citation>
    <scope>NUCLEOTIDE SEQUENCE [LARGE SCALE GENOMIC DNA]</scope>
    <source>
        <strain evidence="2 3">DSM 105784</strain>
    </source>
</reference>
<proteinExistence type="predicted"/>
<keyword evidence="1" id="KW-1133">Transmembrane helix</keyword>
<organism evidence="2 3">
    <name type="scientific">Conyzicola lurida</name>
    <dbReference type="NCBI Taxonomy" id="1172621"/>
    <lineage>
        <taxon>Bacteria</taxon>
        <taxon>Bacillati</taxon>
        <taxon>Actinomycetota</taxon>
        <taxon>Actinomycetes</taxon>
        <taxon>Micrococcales</taxon>
        <taxon>Microbacteriaceae</taxon>
        <taxon>Conyzicola</taxon>
    </lineage>
</organism>
<dbReference type="RefSeq" id="WP_184239384.1">
    <property type="nucleotide sequence ID" value="NZ_JACHMJ010000001.1"/>
</dbReference>
<feature type="transmembrane region" description="Helical" evidence="1">
    <location>
        <begin position="91"/>
        <end position="114"/>
    </location>
</feature>
<feature type="transmembrane region" description="Helical" evidence="1">
    <location>
        <begin position="221"/>
        <end position="242"/>
    </location>
</feature>
<name>A0A841ATV8_9MICO</name>
<feature type="transmembrane region" description="Helical" evidence="1">
    <location>
        <begin position="143"/>
        <end position="164"/>
    </location>
</feature>
<gene>
    <name evidence="2" type="ORF">HD599_003162</name>
</gene>
<sequence length="302" mass="30976">MNGGAWFISIFLLVGLVAALAASFTRFYARWRAYRYSLRIRVDLPVRLERVVTKRLMSLERGGSIGGLAFTAAATAAFASGFGVSDESSLTGLYLAGAAFAGAGVGTAVAALTGSSSVAPDQPRVARSGAVEVRDYLAPLERIGARIVVAAAVVALLASTVLAAPGNDGALFAIAFFAIAGALSLVLFEVAGRRVVDASQPAGSTAELVWDDAVRATTLRALVTAPLALGAYCLIFGVVGIAETADSALVSVTSLAFAGIFSGVAVAAAIVSLAIKPESYFVRRLWPNLRWSDTADAAADAV</sequence>
<keyword evidence="3" id="KW-1185">Reference proteome</keyword>
<dbReference type="Proteomes" id="UP000536685">
    <property type="component" value="Unassembled WGS sequence"/>
</dbReference>
<feature type="transmembrane region" description="Helical" evidence="1">
    <location>
        <begin position="65"/>
        <end position="85"/>
    </location>
</feature>
<protein>
    <submittedName>
        <fullName evidence="2">Uncharacterized protein</fullName>
    </submittedName>
</protein>